<keyword evidence="1" id="KW-1133">Transmembrane helix</keyword>
<evidence type="ECO:0000313" key="3">
    <source>
        <dbReference type="Proteomes" id="UP000295431"/>
    </source>
</evidence>
<comment type="caution">
    <text evidence="2">The sequence shown here is derived from an EMBL/GenBank/DDBJ whole genome shotgun (WGS) entry which is preliminary data.</text>
</comment>
<keyword evidence="1" id="KW-0472">Membrane</keyword>
<keyword evidence="1" id="KW-0812">Transmembrane</keyword>
<dbReference type="AlphaFoldDB" id="A0A4R4PCJ3"/>
<evidence type="ECO:0000256" key="1">
    <source>
        <dbReference type="SAM" id="Phobius"/>
    </source>
</evidence>
<protein>
    <submittedName>
        <fullName evidence="2">Uncharacterized protein</fullName>
    </submittedName>
</protein>
<dbReference type="Proteomes" id="UP000295431">
    <property type="component" value="Unassembled WGS sequence"/>
</dbReference>
<keyword evidence="3" id="KW-1185">Reference proteome</keyword>
<accession>A0A4R4PCJ3</accession>
<dbReference type="RefSeq" id="WP_131935956.1">
    <property type="nucleotide sequence ID" value="NZ_BAAAMX010000001.1"/>
</dbReference>
<reference evidence="2 3" key="1">
    <citation type="submission" date="2019-03" db="EMBL/GenBank/DDBJ databases">
        <title>Draft genome sequences of novel Actinobacteria.</title>
        <authorList>
            <person name="Sahin N."/>
            <person name="Ay H."/>
            <person name="Saygin H."/>
        </authorList>
    </citation>
    <scope>NUCLEOTIDE SEQUENCE [LARGE SCALE GENOMIC DNA]</scope>
    <source>
        <strain evidence="2 3">DSM 45347</strain>
    </source>
</reference>
<organism evidence="2 3">
    <name type="scientific">Actinomadura bangladeshensis</name>
    <dbReference type="NCBI Taxonomy" id="453573"/>
    <lineage>
        <taxon>Bacteria</taxon>
        <taxon>Bacillati</taxon>
        <taxon>Actinomycetota</taxon>
        <taxon>Actinomycetes</taxon>
        <taxon>Streptosporangiales</taxon>
        <taxon>Thermomonosporaceae</taxon>
        <taxon>Actinomadura</taxon>
    </lineage>
</organism>
<name>A0A4R4PCJ3_9ACTN</name>
<gene>
    <name evidence="2" type="ORF">E1284_00875</name>
</gene>
<sequence length="69" mass="7648">MVIFLRAIAGFGPATGWAAMFAAVVVAVLVIYLGLALVAVLRAGPDNAKLRYQVFRDLLDLFRRNRRSR</sequence>
<proteinExistence type="predicted"/>
<feature type="transmembrane region" description="Helical" evidence="1">
    <location>
        <begin position="20"/>
        <end position="41"/>
    </location>
</feature>
<dbReference type="EMBL" id="SMJW01000002">
    <property type="protein sequence ID" value="TDC20185.1"/>
    <property type="molecule type" value="Genomic_DNA"/>
</dbReference>
<evidence type="ECO:0000313" key="2">
    <source>
        <dbReference type="EMBL" id="TDC20185.1"/>
    </source>
</evidence>